<dbReference type="Gramene" id="OPUNC07G05810.1">
    <property type="protein sequence ID" value="OPUNC07G05810.1"/>
    <property type="gene ID" value="OPUNC07G05810"/>
</dbReference>
<proteinExistence type="predicted"/>
<feature type="domain" description="J" evidence="8">
    <location>
        <begin position="77"/>
        <end position="130"/>
    </location>
</feature>
<dbReference type="InterPro" id="IPR001623">
    <property type="entry name" value="DnaJ_domain"/>
</dbReference>
<evidence type="ECO:0000256" key="6">
    <source>
        <dbReference type="ARBA" id="ARBA00063640"/>
    </source>
</evidence>
<dbReference type="SUPFAM" id="SSF46565">
    <property type="entry name" value="Chaperone J-domain"/>
    <property type="match status" value="1"/>
</dbReference>
<dbReference type="EnsemblPlants" id="OPUNC07G05810.1">
    <property type="protein sequence ID" value="OPUNC07G05810.1"/>
    <property type="gene ID" value="OPUNC07G05810"/>
</dbReference>
<dbReference type="GO" id="GO:0001671">
    <property type="term" value="F:ATPase activator activity"/>
    <property type="evidence" value="ECO:0007669"/>
    <property type="project" value="TreeGrafter"/>
</dbReference>
<dbReference type="PANTHER" id="PTHR12763:SF60">
    <property type="entry name" value="OS07G0192300 PROTEIN"/>
    <property type="match status" value="1"/>
</dbReference>
<keyword evidence="4" id="KW-0472">Membrane</keyword>
<evidence type="ECO:0000256" key="1">
    <source>
        <dbReference type="ARBA" id="ARBA00004273"/>
    </source>
</evidence>
<dbReference type="AlphaFoldDB" id="A0A0E0LI41"/>
<dbReference type="GO" id="GO:0030150">
    <property type="term" value="P:protein import into mitochondrial matrix"/>
    <property type="evidence" value="ECO:0007669"/>
    <property type="project" value="TreeGrafter"/>
</dbReference>
<evidence type="ECO:0000313" key="9">
    <source>
        <dbReference type="EnsemblPlants" id="OPUNC07G05810.1"/>
    </source>
</evidence>
<dbReference type="Gene3D" id="1.10.287.110">
    <property type="entry name" value="DnaJ domain"/>
    <property type="match status" value="1"/>
</dbReference>
<dbReference type="GO" id="GO:0001405">
    <property type="term" value="C:PAM complex, Tim23 associated import motor"/>
    <property type="evidence" value="ECO:0007669"/>
    <property type="project" value="TreeGrafter"/>
</dbReference>
<evidence type="ECO:0000256" key="7">
    <source>
        <dbReference type="SAM" id="MobiDB-lite"/>
    </source>
</evidence>
<protein>
    <recommendedName>
        <fullName evidence="8">J domain-containing protein</fullName>
    </recommendedName>
</protein>
<sequence length="234" mass="24787">MVSSSPFRNSSFDWIKFLFEHPIRRATPLIAGLAVAAAALAGRYSIQAWNAYKARPVVPRMRKFYEGGFQPTMTRREAGLILGVRENAHPEKVKEAHKKVMVANHPDAGGSHYLASKINEAKDILLGKTKGGGTWPAPAAAAPGASPPLPSTTASFFIVTSEVTAGGATWGGDAPAFEPLEATGTESTAGTMLPPSGGLGWSSEREYGSKQRVCIRRGRHADGLSSGTPPAYNL</sequence>
<name>A0A0E0LI41_ORYPU</name>
<dbReference type="PROSITE" id="PS50076">
    <property type="entry name" value="DNAJ_2"/>
    <property type="match status" value="1"/>
</dbReference>
<keyword evidence="2" id="KW-0999">Mitochondrion inner membrane</keyword>
<dbReference type="Proteomes" id="UP000026962">
    <property type="component" value="Chromosome 7"/>
</dbReference>
<evidence type="ECO:0000259" key="8">
    <source>
        <dbReference type="PROSITE" id="PS50076"/>
    </source>
</evidence>
<dbReference type="CDD" id="cd06257">
    <property type="entry name" value="DnaJ"/>
    <property type="match status" value="1"/>
</dbReference>
<dbReference type="eggNOG" id="KOG0723">
    <property type="taxonomic scope" value="Eukaryota"/>
</dbReference>
<dbReference type="HOGENOM" id="CLU_103529_0_0_1"/>
<reference evidence="9" key="2">
    <citation type="submission" date="2018-05" db="EMBL/GenBank/DDBJ databases">
        <title>OpunRS2 (Oryza punctata Reference Sequence Version 2).</title>
        <authorList>
            <person name="Zhang J."/>
            <person name="Kudrna D."/>
            <person name="Lee S."/>
            <person name="Talag J."/>
            <person name="Welchert J."/>
            <person name="Wing R.A."/>
        </authorList>
    </citation>
    <scope>NUCLEOTIDE SEQUENCE [LARGE SCALE GENOMIC DNA]</scope>
</reference>
<keyword evidence="10" id="KW-1185">Reference proteome</keyword>
<dbReference type="FunFam" id="1.10.287.110:FF:000001">
    <property type="entry name" value="Import inner membrane translocase subunit tim14"/>
    <property type="match status" value="1"/>
</dbReference>
<keyword evidence="3" id="KW-0496">Mitochondrion</keyword>
<dbReference type="SMART" id="SM00271">
    <property type="entry name" value="DnaJ"/>
    <property type="match status" value="1"/>
</dbReference>
<comment type="subunit">
    <text evidence="6">Probable component of the PAM complex at least composed of a mitochondrial HSP70 protein, TIMM44 and TIMM14. The complex interacts with the TIMM23 component of the TIM17:23 complex.</text>
</comment>
<evidence type="ECO:0000256" key="4">
    <source>
        <dbReference type="ARBA" id="ARBA00023136"/>
    </source>
</evidence>
<evidence type="ECO:0000256" key="5">
    <source>
        <dbReference type="ARBA" id="ARBA00059031"/>
    </source>
</evidence>
<evidence type="ECO:0000256" key="3">
    <source>
        <dbReference type="ARBA" id="ARBA00023128"/>
    </source>
</evidence>
<dbReference type="GO" id="GO:0005783">
    <property type="term" value="C:endoplasmic reticulum"/>
    <property type="evidence" value="ECO:0007669"/>
    <property type="project" value="UniProtKB-ARBA"/>
</dbReference>
<comment type="function">
    <text evidence="5">Component of the PAM complex, a complex required for the translocation of transit peptide-containing proteins from the inner membrane into the mitochondrial matrix in an ATP-dependent manner.</text>
</comment>
<comment type="subcellular location">
    <subcellularLocation>
        <location evidence="1">Mitochondrion inner membrane</location>
    </subcellularLocation>
</comment>
<organism evidence="9">
    <name type="scientific">Oryza punctata</name>
    <name type="common">Red rice</name>
    <dbReference type="NCBI Taxonomy" id="4537"/>
    <lineage>
        <taxon>Eukaryota</taxon>
        <taxon>Viridiplantae</taxon>
        <taxon>Streptophyta</taxon>
        <taxon>Embryophyta</taxon>
        <taxon>Tracheophyta</taxon>
        <taxon>Spermatophyta</taxon>
        <taxon>Magnoliopsida</taxon>
        <taxon>Liliopsida</taxon>
        <taxon>Poales</taxon>
        <taxon>Poaceae</taxon>
        <taxon>BOP clade</taxon>
        <taxon>Oryzoideae</taxon>
        <taxon>Oryzeae</taxon>
        <taxon>Oryzinae</taxon>
        <taxon>Oryza</taxon>
    </lineage>
</organism>
<dbReference type="InterPro" id="IPR036869">
    <property type="entry name" value="J_dom_sf"/>
</dbReference>
<reference evidence="9" key="1">
    <citation type="submission" date="2015-04" db="UniProtKB">
        <authorList>
            <consortium name="EnsemblPlants"/>
        </authorList>
    </citation>
    <scope>IDENTIFICATION</scope>
</reference>
<evidence type="ECO:0000313" key="10">
    <source>
        <dbReference type="Proteomes" id="UP000026962"/>
    </source>
</evidence>
<feature type="region of interest" description="Disordered" evidence="7">
    <location>
        <begin position="184"/>
        <end position="205"/>
    </location>
</feature>
<accession>A0A0E0LI41</accession>
<evidence type="ECO:0000256" key="2">
    <source>
        <dbReference type="ARBA" id="ARBA00022792"/>
    </source>
</evidence>
<dbReference type="STRING" id="4537.A0A0E0LI41"/>
<dbReference type="PANTHER" id="PTHR12763">
    <property type="match status" value="1"/>
</dbReference>